<dbReference type="GO" id="GO:0008843">
    <property type="term" value="F:endochitinase activity"/>
    <property type="evidence" value="ECO:0007669"/>
    <property type="project" value="UniProtKB-EC"/>
</dbReference>
<name>A0A645DYB8_9ZZZZ</name>
<evidence type="ECO:0000256" key="2">
    <source>
        <dbReference type="ARBA" id="ARBA00023295"/>
    </source>
</evidence>
<dbReference type="GO" id="GO:0008061">
    <property type="term" value="F:chitin binding"/>
    <property type="evidence" value="ECO:0007669"/>
    <property type="project" value="InterPro"/>
</dbReference>
<dbReference type="SMART" id="SM00636">
    <property type="entry name" value="Glyco_18"/>
    <property type="match status" value="1"/>
</dbReference>
<evidence type="ECO:0000259" key="3">
    <source>
        <dbReference type="PROSITE" id="PS51910"/>
    </source>
</evidence>
<gene>
    <name evidence="4" type="primary">chiA1_2</name>
    <name evidence="4" type="ORF">SDC9_141271</name>
</gene>
<dbReference type="AlphaFoldDB" id="A0A645DYB8"/>
<dbReference type="EC" id="3.2.1.14" evidence="4"/>
<comment type="caution">
    <text evidence="4">The sequence shown here is derived from an EMBL/GenBank/DDBJ whole genome shotgun (WGS) entry which is preliminary data.</text>
</comment>
<dbReference type="InterPro" id="IPR017853">
    <property type="entry name" value="GH"/>
</dbReference>
<evidence type="ECO:0000256" key="1">
    <source>
        <dbReference type="ARBA" id="ARBA00022801"/>
    </source>
</evidence>
<dbReference type="InterPro" id="IPR001223">
    <property type="entry name" value="Glyco_hydro18_cat"/>
</dbReference>
<dbReference type="SUPFAM" id="SSF51445">
    <property type="entry name" value="(Trans)glycosidases"/>
    <property type="match status" value="1"/>
</dbReference>
<dbReference type="Gene3D" id="3.20.20.80">
    <property type="entry name" value="Glycosidases"/>
    <property type="match status" value="2"/>
</dbReference>
<proteinExistence type="predicted"/>
<dbReference type="InterPro" id="IPR050314">
    <property type="entry name" value="Glycosyl_Hydrlase_18"/>
</dbReference>
<protein>
    <submittedName>
        <fullName evidence="4">Chitinase A1</fullName>
        <ecNumber evidence="4">3.2.1.14</ecNumber>
    </submittedName>
</protein>
<dbReference type="PROSITE" id="PS01095">
    <property type="entry name" value="GH18_1"/>
    <property type="match status" value="1"/>
</dbReference>
<dbReference type="Pfam" id="PF00704">
    <property type="entry name" value="Glyco_hydro_18"/>
    <property type="match status" value="1"/>
</dbReference>
<dbReference type="InterPro" id="IPR011583">
    <property type="entry name" value="Chitinase_II/V-like_cat"/>
</dbReference>
<dbReference type="PROSITE" id="PS51910">
    <property type="entry name" value="GH18_2"/>
    <property type="match status" value="1"/>
</dbReference>
<reference evidence="4" key="1">
    <citation type="submission" date="2019-08" db="EMBL/GenBank/DDBJ databases">
        <authorList>
            <person name="Kucharzyk K."/>
            <person name="Murdoch R.W."/>
            <person name="Higgins S."/>
            <person name="Loffler F."/>
        </authorList>
    </citation>
    <scope>NUCLEOTIDE SEQUENCE</scope>
</reference>
<accession>A0A645DYB8</accession>
<dbReference type="GO" id="GO:0005975">
    <property type="term" value="P:carbohydrate metabolic process"/>
    <property type="evidence" value="ECO:0007669"/>
    <property type="project" value="InterPro"/>
</dbReference>
<dbReference type="PANTHER" id="PTHR11177">
    <property type="entry name" value="CHITINASE"/>
    <property type="match status" value="1"/>
</dbReference>
<keyword evidence="2 4" id="KW-0326">Glycosidase</keyword>
<feature type="domain" description="GH18" evidence="3">
    <location>
        <begin position="1"/>
        <end position="324"/>
    </location>
</feature>
<dbReference type="EMBL" id="VSSQ01040812">
    <property type="protein sequence ID" value="MPM94128.1"/>
    <property type="molecule type" value="Genomic_DNA"/>
</dbReference>
<dbReference type="InterPro" id="IPR001579">
    <property type="entry name" value="Glyco_hydro_18_chit_AS"/>
</dbReference>
<evidence type="ECO:0000313" key="4">
    <source>
        <dbReference type="EMBL" id="MPM94128.1"/>
    </source>
</evidence>
<organism evidence="4">
    <name type="scientific">bioreactor metagenome</name>
    <dbReference type="NCBI Taxonomy" id="1076179"/>
    <lineage>
        <taxon>unclassified sequences</taxon>
        <taxon>metagenomes</taxon>
        <taxon>ecological metagenomes</taxon>
    </lineage>
</organism>
<keyword evidence="1 4" id="KW-0378">Hydrolase</keyword>
<sequence>MTYWGTRIPDTRLITHISYAFAELYVTNGVYQGFKLQGKEERFRQIASLKNSVPHLKVLIAFTHIVDNPDNSQGGSFSAMASTDAGRKAFARDCKAFLEKWNIDGVDIDWEFPGLSWSGAASNPAIDTYNFTLLMKELRETLGTGYILTYAGYVKDKVAVTGGYRYIDVKAVDPYVDFVNIMTYNMDAAPKHHSALSDSRAYWDCVRSVNAYRAAGVAYDKMVLGIPFYGQHSFSEKPTSLNYSTILTLDKSIYKIDNWDPVSNTPYVTKNGVFFCGYDNPKSIEIKANWARSLGLKGLMYWQYDGDDSEGTLRKAVWESVMKK</sequence>
<dbReference type="PANTHER" id="PTHR11177:SF317">
    <property type="entry name" value="CHITINASE 12-RELATED"/>
    <property type="match status" value="1"/>
</dbReference>